<evidence type="ECO:0000256" key="3">
    <source>
        <dbReference type="ARBA" id="ARBA00023082"/>
    </source>
</evidence>
<name>A0A495J4W5_9SPHI</name>
<keyword evidence="5 6" id="KW-0804">Transcription</keyword>
<dbReference type="PROSITE" id="PS01063">
    <property type="entry name" value="SIGMA70_ECF"/>
    <property type="match status" value="1"/>
</dbReference>
<dbReference type="SUPFAM" id="SSF88659">
    <property type="entry name" value="Sigma3 and sigma4 domains of RNA polymerase sigma factors"/>
    <property type="match status" value="1"/>
</dbReference>
<evidence type="ECO:0000259" key="7">
    <source>
        <dbReference type="Pfam" id="PF04542"/>
    </source>
</evidence>
<keyword evidence="10" id="KW-1185">Reference proteome</keyword>
<dbReference type="GO" id="GO:0016987">
    <property type="term" value="F:sigma factor activity"/>
    <property type="evidence" value="ECO:0007669"/>
    <property type="project" value="UniProtKB-KW"/>
</dbReference>
<dbReference type="AlphaFoldDB" id="A0A495J4W5"/>
<keyword evidence="2 6" id="KW-0805">Transcription regulation</keyword>
<dbReference type="InterPro" id="IPR013325">
    <property type="entry name" value="RNA_pol_sigma_r2"/>
</dbReference>
<accession>A0A495J4W5</accession>
<comment type="similarity">
    <text evidence="1 6">Belongs to the sigma-70 factor family. ECF subfamily.</text>
</comment>
<gene>
    <name evidence="9" type="ORF">BDD43_4238</name>
</gene>
<dbReference type="InterPro" id="IPR000838">
    <property type="entry name" value="RNA_pol_sigma70_ECF_CS"/>
</dbReference>
<proteinExistence type="inferred from homology"/>
<evidence type="ECO:0000256" key="1">
    <source>
        <dbReference type="ARBA" id="ARBA00010641"/>
    </source>
</evidence>
<dbReference type="SUPFAM" id="SSF88946">
    <property type="entry name" value="Sigma2 domain of RNA polymerase sigma factors"/>
    <property type="match status" value="1"/>
</dbReference>
<dbReference type="Gene3D" id="1.10.10.10">
    <property type="entry name" value="Winged helix-like DNA-binding domain superfamily/Winged helix DNA-binding domain"/>
    <property type="match status" value="1"/>
</dbReference>
<comment type="caution">
    <text evidence="9">The sequence shown here is derived from an EMBL/GenBank/DDBJ whole genome shotgun (WGS) entry which is preliminary data.</text>
</comment>
<dbReference type="PANTHER" id="PTHR43133">
    <property type="entry name" value="RNA POLYMERASE ECF-TYPE SIGMA FACTO"/>
    <property type="match status" value="1"/>
</dbReference>
<evidence type="ECO:0000256" key="6">
    <source>
        <dbReference type="RuleBase" id="RU000716"/>
    </source>
</evidence>
<dbReference type="GO" id="GO:0003677">
    <property type="term" value="F:DNA binding"/>
    <property type="evidence" value="ECO:0007669"/>
    <property type="project" value="UniProtKB-KW"/>
</dbReference>
<dbReference type="NCBIfam" id="TIGR02985">
    <property type="entry name" value="Sig70_bacteroi1"/>
    <property type="match status" value="1"/>
</dbReference>
<dbReference type="InterPro" id="IPR014327">
    <property type="entry name" value="RNA_pol_sigma70_bacteroid"/>
</dbReference>
<keyword evidence="4 6" id="KW-0238">DNA-binding</keyword>
<dbReference type="Gene3D" id="1.10.1740.10">
    <property type="match status" value="1"/>
</dbReference>
<evidence type="ECO:0000256" key="4">
    <source>
        <dbReference type="ARBA" id="ARBA00023125"/>
    </source>
</evidence>
<dbReference type="Pfam" id="PF04542">
    <property type="entry name" value="Sigma70_r2"/>
    <property type="match status" value="1"/>
</dbReference>
<dbReference type="Pfam" id="PF08281">
    <property type="entry name" value="Sigma70_r4_2"/>
    <property type="match status" value="1"/>
</dbReference>
<feature type="domain" description="RNA polymerase sigma-70 region 2" evidence="7">
    <location>
        <begin position="27"/>
        <end position="92"/>
    </location>
</feature>
<evidence type="ECO:0000256" key="5">
    <source>
        <dbReference type="ARBA" id="ARBA00023163"/>
    </source>
</evidence>
<dbReference type="NCBIfam" id="TIGR02937">
    <property type="entry name" value="sigma70-ECF"/>
    <property type="match status" value="1"/>
</dbReference>
<evidence type="ECO:0000313" key="10">
    <source>
        <dbReference type="Proteomes" id="UP000268007"/>
    </source>
</evidence>
<evidence type="ECO:0000256" key="2">
    <source>
        <dbReference type="ARBA" id="ARBA00023015"/>
    </source>
</evidence>
<dbReference type="PANTHER" id="PTHR43133:SF46">
    <property type="entry name" value="RNA POLYMERASE SIGMA-70 FACTOR ECF SUBFAMILY"/>
    <property type="match status" value="1"/>
</dbReference>
<dbReference type="InterPro" id="IPR039425">
    <property type="entry name" value="RNA_pol_sigma-70-like"/>
</dbReference>
<sequence>MKKEIEDIHIRHIEGLKCGRQADFNKLYSIYADLLYGFVLNLTKSPSIAEDVLQETFLRIWQRRESVSIELSFKSYLYTIAKNLVMDSFRKQVQNINFDTYIQSEYQHPVEDYMGQKINFDDFTAKLESAKEKLPPRQKEVFELSKEKGLTITQISEQLDISQKTVKNQLSLALKTIKQELTPLLHVILLMMLKQ</sequence>
<evidence type="ECO:0000259" key="8">
    <source>
        <dbReference type="Pfam" id="PF08281"/>
    </source>
</evidence>
<organism evidence="9 10">
    <name type="scientific">Mucilaginibacter gracilis</name>
    <dbReference type="NCBI Taxonomy" id="423350"/>
    <lineage>
        <taxon>Bacteria</taxon>
        <taxon>Pseudomonadati</taxon>
        <taxon>Bacteroidota</taxon>
        <taxon>Sphingobacteriia</taxon>
        <taxon>Sphingobacteriales</taxon>
        <taxon>Sphingobacteriaceae</taxon>
        <taxon>Mucilaginibacter</taxon>
    </lineage>
</organism>
<evidence type="ECO:0000313" key="9">
    <source>
        <dbReference type="EMBL" id="RKR84020.1"/>
    </source>
</evidence>
<feature type="domain" description="RNA polymerase sigma factor 70 region 4 type 2" evidence="8">
    <location>
        <begin position="126"/>
        <end position="176"/>
    </location>
</feature>
<dbReference type="OrthoDB" id="663247at2"/>
<dbReference type="InterPro" id="IPR014284">
    <property type="entry name" value="RNA_pol_sigma-70_dom"/>
</dbReference>
<dbReference type="InterPro" id="IPR013249">
    <property type="entry name" value="RNA_pol_sigma70_r4_t2"/>
</dbReference>
<dbReference type="GO" id="GO:0006352">
    <property type="term" value="P:DNA-templated transcription initiation"/>
    <property type="evidence" value="ECO:0007669"/>
    <property type="project" value="InterPro"/>
</dbReference>
<reference evidence="9 10" key="1">
    <citation type="submission" date="2018-10" db="EMBL/GenBank/DDBJ databases">
        <title>Genomic Encyclopedia of Archaeal and Bacterial Type Strains, Phase II (KMG-II): from individual species to whole genera.</title>
        <authorList>
            <person name="Goeker M."/>
        </authorList>
    </citation>
    <scope>NUCLEOTIDE SEQUENCE [LARGE SCALE GENOMIC DNA]</scope>
    <source>
        <strain evidence="9 10">DSM 18602</strain>
    </source>
</reference>
<dbReference type="InterPro" id="IPR007627">
    <property type="entry name" value="RNA_pol_sigma70_r2"/>
</dbReference>
<dbReference type="RefSeq" id="WP_121199452.1">
    <property type="nucleotide sequence ID" value="NZ_RBKU01000001.1"/>
</dbReference>
<dbReference type="Proteomes" id="UP000268007">
    <property type="component" value="Unassembled WGS sequence"/>
</dbReference>
<dbReference type="EMBL" id="RBKU01000001">
    <property type="protein sequence ID" value="RKR84020.1"/>
    <property type="molecule type" value="Genomic_DNA"/>
</dbReference>
<dbReference type="CDD" id="cd06171">
    <property type="entry name" value="Sigma70_r4"/>
    <property type="match status" value="1"/>
</dbReference>
<keyword evidence="3 6" id="KW-0731">Sigma factor</keyword>
<dbReference type="InterPro" id="IPR013324">
    <property type="entry name" value="RNA_pol_sigma_r3/r4-like"/>
</dbReference>
<protein>
    <recommendedName>
        <fullName evidence="6">RNA polymerase sigma factor</fullName>
    </recommendedName>
</protein>
<dbReference type="InterPro" id="IPR036388">
    <property type="entry name" value="WH-like_DNA-bd_sf"/>
</dbReference>